<feature type="domain" description="HTH gntR-type" evidence="4">
    <location>
        <begin position="15"/>
        <end position="83"/>
    </location>
</feature>
<dbReference type="Pfam" id="PF00392">
    <property type="entry name" value="GntR"/>
    <property type="match status" value="1"/>
</dbReference>
<dbReference type="Proteomes" id="UP000186096">
    <property type="component" value="Unassembled WGS sequence"/>
</dbReference>
<dbReference type="Gene3D" id="1.10.10.10">
    <property type="entry name" value="Winged helix-like DNA-binding domain superfamily/Winged helix DNA-binding domain"/>
    <property type="match status" value="1"/>
</dbReference>
<keyword evidence="2" id="KW-0238">DNA-binding</keyword>
<dbReference type="InterPro" id="IPR008920">
    <property type="entry name" value="TF_FadR/GntR_C"/>
</dbReference>
<keyword evidence="6" id="KW-1185">Reference proteome</keyword>
<proteinExistence type="predicted"/>
<evidence type="ECO:0000313" key="6">
    <source>
        <dbReference type="Proteomes" id="UP000186096"/>
    </source>
</evidence>
<dbReference type="PRINTS" id="PR00035">
    <property type="entry name" value="HTHGNTR"/>
</dbReference>
<dbReference type="SUPFAM" id="SSF48008">
    <property type="entry name" value="GntR ligand-binding domain-like"/>
    <property type="match status" value="1"/>
</dbReference>
<accession>A0A1N7HJJ1</accession>
<dbReference type="PANTHER" id="PTHR43537">
    <property type="entry name" value="TRANSCRIPTIONAL REGULATOR, GNTR FAMILY"/>
    <property type="match status" value="1"/>
</dbReference>
<dbReference type="PROSITE" id="PS50949">
    <property type="entry name" value="HTH_GNTR"/>
    <property type="match status" value="1"/>
</dbReference>
<evidence type="ECO:0000256" key="1">
    <source>
        <dbReference type="ARBA" id="ARBA00023015"/>
    </source>
</evidence>
<dbReference type="InterPro" id="IPR011711">
    <property type="entry name" value="GntR_C"/>
</dbReference>
<dbReference type="SMART" id="SM00895">
    <property type="entry name" value="FCD"/>
    <property type="match status" value="1"/>
</dbReference>
<evidence type="ECO:0000259" key="4">
    <source>
        <dbReference type="PROSITE" id="PS50949"/>
    </source>
</evidence>
<evidence type="ECO:0000256" key="2">
    <source>
        <dbReference type="ARBA" id="ARBA00023125"/>
    </source>
</evidence>
<dbReference type="SMART" id="SM00345">
    <property type="entry name" value="HTH_GNTR"/>
    <property type="match status" value="1"/>
</dbReference>
<organism evidence="5 6">
    <name type="scientific">Microbispora rosea</name>
    <dbReference type="NCBI Taxonomy" id="58117"/>
    <lineage>
        <taxon>Bacteria</taxon>
        <taxon>Bacillati</taxon>
        <taxon>Actinomycetota</taxon>
        <taxon>Actinomycetes</taxon>
        <taxon>Streptosporangiales</taxon>
        <taxon>Streptosporangiaceae</taxon>
        <taxon>Microbispora</taxon>
    </lineage>
</organism>
<dbReference type="SUPFAM" id="SSF46785">
    <property type="entry name" value="Winged helix' DNA-binding domain"/>
    <property type="match status" value="1"/>
</dbReference>
<dbReference type="InterPro" id="IPR000524">
    <property type="entry name" value="Tscrpt_reg_HTH_GntR"/>
</dbReference>
<sequence>MRTATLMVTNGEADVGVIETAIDTIKQMIIDGELRPGQKLPVEKNLAEQLGVARNTLREAVRALVAMRVLQTRQGDGTYVTSLSPDLLLDGMSFVADIHLDAGAGEFLHVRRILEAEATALAATRIPDADLVHLGDLLDEAETVAACDPVDHEKLVALDQDFHALIASHCGNAVLAAVTHNMSGRTVRARVWRGMSDPEAVHRTLREHRAVYRALLARDSERARLHAALHVLGVEESLTGSGAFAGEAARG</sequence>
<dbReference type="InterPro" id="IPR036388">
    <property type="entry name" value="WH-like_DNA-bd_sf"/>
</dbReference>
<dbReference type="AlphaFoldDB" id="A0A1N7HJJ1"/>
<dbReference type="GO" id="GO:0003700">
    <property type="term" value="F:DNA-binding transcription factor activity"/>
    <property type="evidence" value="ECO:0007669"/>
    <property type="project" value="InterPro"/>
</dbReference>
<dbReference type="GO" id="GO:0003677">
    <property type="term" value="F:DNA binding"/>
    <property type="evidence" value="ECO:0007669"/>
    <property type="project" value="UniProtKB-KW"/>
</dbReference>
<dbReference type="EMBL" id="FTNI01000056">
    <property type="protein sequence ID" value="SIS24953.1"/>
    <property type="molecule type" value="Genomic_DNA"/>
</dbReference>
<dbReference type="CDD" id="cd07377">
    <property type="entry name" value="WHTH_GntR"/>
    <property type="match status" value="1"/>
</dbReference>
<gene>
    <name evidence="5" type="ORF">SAMN05421833_1569</name>
</gene>
<keyword evidence="1" id="KW-0805">Transcription regulation</keyword>
<evidence type="ECO:0000313" key="5">
    <source>
        <dbReference type="EMBL" id="SIS24953.1"/>
    </source>
</evidence>
<dbReference type="STRING" id="58117.SAMN05421833_1569"/>
<reference evidence="6" key="1">
    <citation type="submission" date="2017-01" db="EMBL/GenBank/DDBJ databases">
        <authorList>
            <person name="Varghese N."/>
            <person name="Submissions S."/>
        </authorList>
    </citation>
    <scope>NUCLEOTIDE SEQUENCE [LARGE SCALE GENOMIC DNA]</scope>
    <source>
        <strain evidence="6">ATCC 12950</strain>
    </source>
</reference>
<dbReference type="Pfam" id="PF07729">
    <property type="entry name" value="FCD"/>
    <property type="match status" value="1"/>
</dbReference>
<protein>
    <submittedName>
        <fullName evidence="5">Transcriptional regulator, GntR family</fullName>
    </submittedName>
</protein>
<name>A0A1N7HJJ1_9ACTN</name>
<keyword evidence="3" id="KW-0804">Transcription</keyword>
<dbReference type="Gene3D" id="1.20.120.530">
    <property type="entry name" value="GntR ligand-binding domain-like"/>
    <property type="match status" value="1"/>
</dbReference>
<dbReference type="InterPro" id="IPR036390">
    <property type="entry name" value="WH_DNA-bd_sf"/>
</dbReference>
<evidence type="ECO:0000256" key="3">
    <source>
        <dbReference type="ARBA" id="ARBA00023163"/>
    </source>
</evidence>
<dbReference type="PANTHER" id="PTHR43537:SF5">
    <property type="entry name" value="UXU OPERON TRANSCRIPTIONAL REGULATOR"/>
    <property type="match status" value="1"/>
</dbReference>